<gene>
    <name evidence="1" type="ORF">JOE66_002772</name>
</gene>
<dbReference type="Proteomes" id="UP000776164">
    <property type="component" value="Unassembled WGS sequence"/>
</dbReference>
<dbReference type="Pfam" id="PF13289">
    <property type="entry name" value="SIR2_2"/>
    <property type="match status" value="1"/>
</dbReference>
<accession>A0ABS2L7R2</accession>
<name>A0ABS2L7R2_9MICO</name>
<reference evidence="1 2" key="1">
    <citation type="submission" date="2021-01" db="EMBL/GenBank/DDBJ databases">
        <title>Sequencing the genomes of 1000 actinobacteria strains.</title>
        <authorList>
            <person name="Klenk H.-P."/>
        </authorList>
    </citation>
    <scope>NUCLEOTIDE SEQUENCE [LARGE SCALE GENOMIC DNA]</scope>
    <source>
        <strain evidence="1 2">DSM 13057</strain>
    </source>
</reference>
<sequence>MLTFDPVREIAKLRDHLASGDKLISFLFGAGTSGAVVGLDGAPLIPLVAGLTSGCEAAVRAQGEKFAQAWESISQGLPPAKQTIEDFLSFVRQMQGAILEGDTLAGLDKHEIAQLEKVIRTTISRLVRPAAERYPRNLPHHSFARWIQRIDRLHAVELFTTNYDTLFERALEDERVPTFDGFAGAFQPFFYPAGLRFDSPSGTSDWTKIWKVHGSVTWASREVGESGSSIVRGQEIESGEMILPSVLKYDESRKQPYVAMLDRLRDVLDKREDGVLVSAGYSFGDQHINEIVFEALRNNPRLHLFALCFDDVSPESALYATAKSSSNVLVFGPTMAIIGGRTGSWKPHDVVELELRLHGLFELPEATDGAPRDLENGRLLIGDFVKFCALLDQLAGQE</sequence>
<comment type="caution">
    <text evidence="1">The sequence shown here is derived from an EMBL/GenBank/DDBJ whole genome shotgun (WGS) entry which is preliminary data.</text>
</comment>
<evidence type="ECO:0000313" key="2">
    <source>
        <dbReference type="Proteomes" id="UP000776164"/>
    </source>
</evidence>
<dbReference type="RefSeq" id="WP_205110364.1">
    <property type="nucleotide sequence ID" value="NZ_BAAAHT010000010.1"/>
</dbReference>
<evidence type="ECO:0008006" key="3">
    <source>
        <dbReference type="Google" id="ProtNLM"/>
    </source>
</evidence>
<protein>
    <recommendedName>
        <fullName evidence="3">SIR2 family protein</fullName>
    </recommendedName>
</protein>
<dbReference type="InterPro" id="IPR029035">
    <property type="entry name" value="DHS-like_NAD/FAD-binding_dom"/>
</dbReference>
<dbReference type="SUPFAM" id="SSF52467">
    <property type="entry name" value="DHS-like NAD/FAD-binding domain"/>
    <property type="match status" value="1"/>
</dbReference>
<evidence type="ECO:0000313" key="1">
    <source>
        <dbReference type="EMBL" id="MBM7473138.1"/>
    </source>
</evidence>
<dbReference type="EMBL" id="JAFBBU010000001">
    <property type="protein sequence ID" value="MBM7473138.1"/>
    <property type="molecule type" value="Genomic_DNA"/>
</dbReference>
<proteinExistence type="predicted"/>
<keyword evidence="2" id="KW-1185">Reference proteome</keyword>
<organism evidence="1 2">
    <name type="scientific">Subtercola frigoramans</name>
    <dbReference type="NCBI Taxonomy" id="120298"/>
    <lineage>
        <taxon>Bacteria</taxon>
        <taxon>Bacillati</taxon>
        <taxon>Actinomycetota</taxon>
        <taxon>Actinomycetes</taxon>
        <taxon>Micrococcales</taxon>
        <taxon>Microbacteriaceae</taxon>
        <taxon>Subtercola</taxon>
    </lineage>
</organism>